<feature type="compositionally biased region" description="Polar residues" evidence="8">
    <location>
        <begin position="659"/>
        <end position="669"/>
    </location>
</feature>
<dbReference type="InterPro" id="IPR001943">
    <property type="entry name" value="UVR_dom"/>
</dbReference>
<dbReference type="InterPro" id="IPR050066">
    <property type="entry name" value="UvrABC_protein_C"/>
</dbReference>
<evidence type="ECO:0000313" key="12">
    <source>
        <dbReference type="EMBL" id="AKU90737.1"/>
    </source>
</evidence>
<dbReference type="Pfam" id="PF14520">
    <property type="entry name" value="HHH_5"/>
    <property type="match status" value="1"/>
</dbReference>
<gene>
    <name evidence="7" type="primary">uvrC</name>
    <name evidence="12" type="ORF">AKJ08_1124</name>
</gene>
<dbReference type="HAMAP" id="MF_00203">
    <property type="entry name" value="UvrC"/>
    <property type="match status" value="1"/>
</dbReference>
<feature type="domain" description="UVR" evidence="9">
    <location>
        <begin position="204"/>
        <end position="239"/>
    </location>
</feature>
<sequence length="669" mass="76084">MDAALRQKLDDLPVSPGVYLMKDREGEVVYVGKAVNLRSRVRSYFQPSTSDTRAFVPFLDELLGDIEVILVHNEKEALILESTLIKRHKPRFNVMLRDDKAFICLRLDERHPYPRLEVVRRMKRDGARYFGPYSSATAIRETLRTINRFFQLRTCTDQVLAKRTRPCLLFQIKRCPAPCVYEVPQEEYRRSVRETVLFLEGKEPELVEGLRLRMKQAAADLRFEEAAQVRDQVRAIEKTLEKQQTVFGEQLDQDVFGFWREGPSLVIEVLFVRTGKLISAQSFPFTGQEFPTEELLASFIDQYYATGAAVPDEVLLPVVLEQADFTSEVLSERKGRKVRVMTPMRGDKKRLMEMATKNAEHAFLESKKKNRTNEEILERLQQRLELQRLPRRIECFDISNFQGTMVVASQVAALDGEADKARYRHYRIKTVEGQDDFASMYEVISRRVARGDLPDLLLIDGGKGQLNAARAAVKDAGVLDQVELASLAESHVVGETADGGVKRSPERVFLPGKKDPLVLRPNSAELFVLQRLRDEAHRFAITFHQKLRRARNFQSILEEIPGVGEKRRRSLLRHFGSLKRIRSATAEEIAEVEGFNLALGKRIAEFLARPEEDPDRDSELPEGAAQSMDAAAEVAEAVQDPDQRLSDEEEAIEAVSEVGPQSTGTGRID</sequence>
<dbReference type="Pfam" id="PF02151">
    <property type="entry name" value="UVR"/>
    <property type="match status" value="1"/>
</dbReference>
<keyword evidence="5 7" id="KW-0234">DNA repair</keyword>
<dbReference type="InterPro" id="IPR035901">
    <property type="entry name" value="GIY-YIG_endonuc_sf"/>
</dbReference>
<dbReference type="OrthoDB" id="9804933at2"/>
<dbReference type="KEGG" id="vin:AKJ08_1124"/>
<dbReference type="Proteomes" id="UP000055590">
    <property type="component" value="Chromosome"/>
</dbReference>
<dbReference type="SUPFAM" id="SSF46600">
    <property type="entry name" value="C-terminal UvrC-binding domain of UvrB"/>
    <property type="match status" value="1"/>
</dbReference>
<comment type="similarity">
    <text evidence="7">Belongs to the UvrC family.</text>
</comment>
<comment type="function">
    <text evidence="7">The UvrABC repair system catalyzes the recognition and processing of DNA lesions. UvrC both incises the 5' and 3' sides of the lesion. The N-terminal half is responsible for the 3' incision and the C-terminal half is responsible for the 5' incision.</text>
</comment>
<evidence type="ECO:0000259" key="10">
    <source>
        <dbReference type="PROSITE" id="PS50164"/>
    </source>
</evidence>
<dbReference type="SUPFAM" id="SSF82771">
    <property type="entry name" value="GIY-YIG endonuclease"/>
    <property type="match status" value="1"/>
</dbReference>
<protein>
    <recommendedName>
        <fullName evidence="7">UvrABC system protein C</fullName>
        <shortName evidence="7">Protein UvrC</shortName>
    </recommendedName>
    <alternativeName>
        <fullName evidence="7">Excinuclease ABC subunit C</fullName>
    </alternativeName>
</protein>
<dbReference type="InterPro" id="IPR001162">
    <property type="entry name" value="UvrC_RNase_H_dom"/>
</dbReference>
<evidence type="ECO:0000256" key="5">
    <source>
        <dbReference type="ARBA" id="ARBA00023204"/>
    </source>
</evidence>
<dbReference type="GO" id="GO:0003677">
    <property type="term" value="F:DNA binding"/>
    <property type="evidence" value="ECO:0007669"/>
    <property type="project" value="UniProtKB-UniRule"/>
</dbReference>
<feature type="compositionally biased region" description="Low complexity" evidence="8">
    <location>
        <begin position="624"/>
        <end position="640"/>
    </location>
</feature>
<dbReference type="EMBL" id="CP012332">
    <property type="protein sequence ID" value="AKU90737.1"/>
    <property type="molecule type" value="Genomic_DNA"/>
</dbReference>
<feature type="region of interest" description="Disordered" evidence="8">
    <location>
        <begin position="609"/>
        <end position="669"/>
    </location>
</feature>
<name>A0A0K1PB69_9BACT</name>
<dbReference type="InterPro" id="IPR000305">
    <property type="entry name" value="GIY-YIG_endonuc"/>
</dbReference>
<dbReference type="Pfam" id="PF01541">
    <property type="entry name" value="GIY-YIG"/>
    <property type="match status" value="1"/>
</dbReference>
<dbReference type="PROSITE" id="PS50164">
    <property type="entry name" value="GIY_YIG"/>
    <property type="match status" value="1"/>
</dbReference>
<evidence type="ECO:0000256" key="4">
    <source>
        <dbReference type="ARBA" id="ARBA00022881"/>
    </source>
</evidence>
<dbReference type="InterPro" id="IPR047296">
    <property type="entry name" value="GIY-YIG_UvrC_Cho"/>
</dbReference>
<organism evidence="12 13">
    <name type="scientific">Vulgatibacter incomptus</name>
    <dbReference type="NCBI Taxonomy" id="1391653"/>
    <lineage>
        <taxon>Bacteria</taxon>
        <taxon>Pseudomonadati</taxon>
        <taxon>Myxococcota</taxon>
        <taxon>Myxococcia</taxon>
        <taxon>Myxococcales</taxon>
        <taxon>Cystobacterineae</taxon>
        <taxon>Vulgatibacteraceae</taxon>
        <taxon>Vulgatibacter</taxon>
    </lineage>
</organism>
<dbReference type="SUPFAM" id="SSF47781">
    <property type="entry name" value="RuvA domain 2-like"/>
    <property type="match status" value="1"/>
</dbReference>
<keyword evidence="4 7" id="KW-0267">Excision nuclease</keyword>
<dbReference type="PROSITE" id="PS50151">
    <property type="entry name" value="UVR"/>
    <property type="match status" value="1"/>
</dbReference>
<dbReference type="Gene3D" id="3.40.1440.10">
    <property type="entry name" value="GIY-YIG endonuclease"/>
    <property type="match status" value="1"/>
</dbReference>
<evidence type="ECO:0000259" key="11">
    <source>
        <dbReference type="PROSITE" id="PS50165"/>
    </source>
</evidence>
<dbReference type="CDD" id="cd10434">
    <property type="entry name" value="GIY-YIG_UvrC_Cho"/>
    <property type="match status" value="1"/>
</dbReference>
<keyword evidence="3 7" id="KW-0228">DNA excision</keyword>
<dbReference type="GO" id="GO:0009432">
    <property type="term" value="P:SOS response"/>
    <property type="evidence" value="ECO:0007669"/>
    <property type="project" value="UniProtKB-UniRule"/>
</dbReference>
<dbReference type="Pfam" id="PF22920">
    <property type="entry name" value="UvrC_RNaseH"/>
    <property type="match status" value="1"/>
</dbReference>
<dbReference type="NCBIfam" id="NF001824">
    <property type="entry name" value="PRK00558.1-5"/>
    <property type="match status" value="1"/>
</dbReference>
<dbReference type="RefSeq" id="WP_050725147.1">
    <property type="nucleotide sequence ID" value="NZ_CP012332.1"/>
</dbReference>
<dbReference type="GO" id="GO:0005737">
    <property type="term" value="C:cytoplasm"/>
    <property type="evidence" value="ECO:0007669"/>
    <property type="project" value="UniProtKB-SubCell"/>
</dbReference>
<dbReference type="PROSITE" id="PS50165">
    <property type="entry name" value="UVRC"/>
    <property type="match status" value="1"/>
</dbReference>
<evidence type="ECO:0000313" key="13">
    <source>
        <dbReference type="Proteomes" id="UP000055590"/>
    </source>
</evidence>
<keyword evidence="6 7" id="KW-0742">SOS response</keyword>
<dbReference type="STRING" id="1391653.AKJ08_1124"/>
<proteinExistence type="inferred from homology"/>
<dbReference type="Gene3D" id="4.10.860.10">
    <property type="entry name" value="UVR domain"/>
    <property type="match status" value="1"/>
</dbReference>
<evidence type="ECO:0000256" key="7">
    <source>
        <dbReference type="HAMAP-Rule" id="MF_00203"/>
    </source>
</evidence>
<dbReference type="GO" id="GO:0009380">
    <property type="term" value="C:excinuclease repair complex"/>
    <property type="evidence" value="ECO:0007669"/>
    <property type="project" value="InterPro"/>
</dbReference>
<evidence type="ECO:0000256" key="3">
    <source>
        <dbReference type="ARBA" id="ARBA00022769"/>
    </source>
</evidence>
<dbReference type="Pfam" id="PF08459">
    <property type="entry name" value="UvrC_RNaseH_dom"/>
    <property type="match status" value="1"/>
</dbReference>
<dbReference type="AlphaFoldDB" id="A0A0K1PB69"/>
<comment type="subunit">
    <text evidence="7">Interacts with UvrB in an incision complex.</text>
</comment>
<evidence type="ECO:0000256" key="6">
    <source>
        <dbReference type="ARBA" id="ARBA00023236"/>
    </source>
</evidence>
<feature type="domain" description="GIY-YIG" evidence="10">
    <location>
        <begin position="14"/>
        <end position="94"/>
    </location>
</feature>
<keyword evidence="1 7" id="KW-0963">Cytoplasm</keyword>
<evidence type="ECO:0000256" key="8">
    <source>
        <dbReference type="SAM" id="MobiDB-lite"/>
    </source>
</evidence>
<feature type="domain" description="UvrC family homology region profile" evidence="11">
    <location>
        <begin position="255"/>
        <end position="470"/>
    </location>
</feature>
<dbReference type="Gene3D" id="3.30.420.340">
    <property type="entry name" value="UvrC, RNAse H endonuclease domain"/>
    <property type="match status" value="1"/>
</dbReference>
<dbReference type="GO" id="GO:0006289">
    <property type="term" value="P:nucleotide-excision repair"/>
    <property type="evidence" value="ECO:0007669"/>
    <property type="project" value="UniProtKB-UniRule"/>
</dbReference>
<accession>A0A0K1PB69</accession>
<dbReference type="NCBIfam" id="TIGR00194">
    <property type="entry name" value="uvrC"/>
    <property type="match status" value="1"/>
</dbReference>
<keyword evidence="2 7" id="KW-0227">DNA damage</keyword>
<comment type="subcellular location">
    <subcellularLocation>
        <location evidence="7">Cytoplasm</location>
    </subcellularLocation>
</comment>
<dbReference type="PANTHER" id="PTHR30562:SF1">
    <property type="entry name" value="UVRABC SYSTEM PROTEIN C"/>
    <property type="match status" value="1"/>
</dbReference>
<evidence type="ECO:0000256" key="1">
    <source>
        <dbReference type="ARBA" id="ARBA00022490"/>
    </source>
</evidence>
<dbReference type="InterPro" id="IPR036876">
    <property type="entry name" value="UVR_dom_sf"/>
</dbReference>
<dbReference type="InterPro" id="IPR038476">
    <property type="entry name" value="UvrC_RNase_H_dom_sf"/>
</dbReference>
<dbReference type="PATRIC" id="fig|1391653.3.peg.1153"/>
<keyword evidence="13" id="KW-1185">Reference proteome</keyword>
<dbReference type="InterPro" id="IPR004791">
    <property type="entry name" value="UvrC"/>
</dbReference>
<reference evidence="12 13" key="1">
    <citation type="submission" date="2015-08" db="EMBL/GenBank/DDBJ databases">
        <authorList>
            <person name="Babu N.S."/>
            <person name="Beckwith C.J."/>
            <person name="Beseler K.G."/>
            <person name="Brison A."/>
            <person name="Carone J.V."/>
            <person name="Caskin T.P."/>
            <person name="Diamond M."/>
            <person name="Durham M.E."/>
            <person name="Foxe J.M."/>
            <person name="Go M."/>
            <person name="Henderson B.A."/>
            <person name="Jones I.B."/>
            <person name="McGettigan J.A."/>
            <person name="Micheletti S.J."/>
            <person name="Nasrallah M.E."/>
            <person name="Ortiz D."/>
            <person name="Piller C.R."/>
            <person name="Privatt S.R."/>
            <person name="Schneider S.L."/>
            <person name="Sharp S."/>
            <person name="Smith T.C."/>
            <person name="Stanton J.D."/>
            <person name="Ullery H.E."/>
            <person name="Wilson R.J."/>
            <person name="Serrano M.G."/>
            <person name="Buck G."/>
            <person name="Lee V."/>
            <person name="Wang Y."/>
            <person name="Carvalho R."/>
            <person name="Voegtly L."/>
            <person name="Shi R."/>
            <person name="Duckworth R."/>
            <person name="Johnson A."/>
            <person name="Loviza R."/>
            <person name="Walstead R."/>
            <person name="Shah Z."/>
            <person name="Kiflezghi M."/>
            <person name="Wade K."/>
            <person name="Ball S.L."/>
            <person name="Bradley K.W."/>
            <person name="Asai D.J."/>
            <person name="Bowman C.A."/>
            <person name="Russell D.A."/>
            <person name="Pope W.H."/>
            <person name="Jacobs-Sera D."/>
            <person name="Hendrix R.W."/>
            <person name="Hatfull G.F."/>
        </authorList>
    </citation>
    <scope>NUCLEOTIDE SEQUENCE [LARGE SCALE GENOMIC DNA]</scope>
    <source>
        <strain evidence="12 13">DSM 27710</strain>
    </source>
</reference>
<evidence type="ECO:0000256" key="2">
    <source>
        <dbReference type="ARBA" id="ARBA00022763"/>
    </source>
</evidence>
<dbReference type="GO" id="GO:0009381">
    <property type="term" value="F:excinuclease ABC activity"/>
    <property type="evidence" value="ECO:0007669"/>
    <property type="project" value="UniProtKB-UniRule"/>
</dbReference>
<dbReference type="InterPro" id="IPR010994">
    <property type="entry name" value="RuvA_2-like"/>
</dbReference>
<dbReference type="Gene3D" id="1.10.150.20">
    <property type="entry name" value="5' to 3' exonuclease, C-terminal subdomain"/>
    <property type="match status" value="1"/>
</dbReference>
<dbReference type="SMART" id="SM00465">
    <property type="entry name" value="GIYc"/>
    <property type="match status" value="1"/>
</dbReference>
<evidence type="ECO:0000259" key="9">
    <source>
        <dbReference type="PROSITE" id="PS50151"/>
    </source>
</evidence>
<dbReference type="FunFam" id="3.40.1440.10:FF:000001">
    <property type="entry name" value="UvrABC system protein C"/>
    <property type="match status" value="1"/>
</dbReference>
<dbReference type="PANTHER" id="PTHR30562">
    <property type="entry name" value="UVRC/OXIDOREDUCTASE"/>
    <property type="match status" value="1"/>
</dbReference>